<sequence>MPEYVEVLANVYTVTRWLRDFGPHGLTPSPVDSPAMPNNAVGSNKRGRPPLNLNAIWLDATQTEQDQAQPRSSRRAQGLAFILDPSSKIRRGSSGSQQLVWPHIDGKALEGLDGMSLQAIHAMPRTMVINFGTIFLQVYTRSQWDDEIAEVDTTTRKFRVGIALDVGDWVVAFLTADNVWTPYWAQTASKLPVYHPDVYLGYREFLQAMADAVRERMASFLKTRSRTLKATASQKPEPEKLAINWVRTNVGGVGIYMSEEIFFRAGIHAFTTEYGFFSCPSRVARFCEAFWTLASRAHSQLPELMEPCYNGFVLAPTEEQRMRYTSWLSVHAKKQVRMPERMKTLWLDAQRRLSVPLGDDLEHEMVPPRQLGDASSGLFDIFEPTFIQCALEKSGISLRHLVFGPSEESIPKDNDPLTLVYTELDVLPCKRVFSMADEHVRNTQSFRHIVYNTNSVAIGPLEYCATGRRLARGGSGKRNPLLLICRDSPMLPETFNKRHTASIQHISKGLHKRGKRKRAENKKDSMARGGWHLKTEAKSANDSDTLPIQAQAEVNLSISQLSSSDKPTKKRRLGNDQKLAMGILV</sequence>
<comment type="caution">
    <text evidence="2">The sequence shown here is derived from an EMBL/GenBank/DDBJ whole genome shotgun (WGS) entry which is preliminary data.</text>
</comment>
<evidence type="ECO:0000313" key="3">
    <source>
        <dbReference type="Proteomes" id="UP000029665"/>
    </source>
</evidence>
<feature type="compositionally biased region" description="Basic residues" evidence="1">
    <location>
        <begin position="509"/>
        <end position="520"/>
    </location>
</feature>
<dbReference type="AlphaFoldDB" id="A0A060SCX6"/>
<evidence type="ECO:0000256" key="1">
    <source>
        <dbReference type="SAM" id="MobiDB-lite"/>
    </source>
</evidence>
<gene>
    <name evidence="2" type="ORF">BN946_scf184783.g28</name>
</gene>
<protein>
    <submittedName>
        <fullName evidence="2">Uncharacterized protein</fullName>
    </submittedName>
</protein>
<dbReference type="HOGENOM" id="CLU_022273_0_0_1"/>
<feature type="region of interest" description="Disordered" evidence="1">
    <location>
        <begin position="509"/>
        <end position="543"/>
    </location>
</feature>
<accession>A0A060SCX6</accession>
<proteinExistence type="predicted"/>
<evidence type="ECO:0000313" key="2">
    <source>
        <dbReference type="EMBL" id="CDO70144.1"/>
    </source>
</evidence>
<dbReference type="OMA" id="PLEYCAT"/>
<dbReference type="STRING" id="5643.A0A060SCX6"/>
<dbReference type="EMBL" id="CCBP010000068">
    <property type="protein sequence ID" value="CDO70144.1"/>
    <property type="molecule type" value="Genomic_DNA"/>
</dbReference>
<reference evidence="2" key="1">
    <citation type="submission" date="2014-01" db="EMBL/GenBank/DDBJ databases">
        <title>The genome of the white-rot fungus Pycnoporus cinnabarinus: a basidiomycete model with a versatile arsenal for lignocellulosic biomass breakdown.</title>
        <authorList>
            <person name="Levasseur A."/>
            <person name="Lomascolo A."/>
            <person name="Ruiz-Duenas F.J."/>
            <person name="Uzan E."/>
            <person name="Piumi F."/>
            <person name="Kues U."/>
            <person name="Ram A.F.J."/>
            <person name="Murat C."/>
            <person name="Haon M."/>
            <person name="Benoit I."/>
            <person name="Arfi Y."/>
            <person name="Chevret D."/>
            <person name="Drula E."/>
            <person name="Kwon M.J."/>
            <person name="Gouret P."/>
            <person name="Lesage-Meessen L."/>
            <person name="Lombard V."/>
            <person name="Mariette J."/>
            <person name="Noirot C."/>
            <person name="Park J."/>
            <person name="Patyshakuliyeva A."/>
            <person name="Wieneger R.A.B."/>
            <person name="Wosten H.A.B."/>
            <person name="Martin F."/>
            <person name="Coutinho P.M."/>
            <person name="de Vries R."/>
            <person name="Martinez A.T."/>
            <person name="Klopp C."/>
            <person name="Pontarotti P."/>
            <person name="Henrissat B."/>
            <person name="Record E."/>
        </authorList>
    </citation>
    <scope>NUCLEOTIDE SEQUENCE [LARGE SCALE GENOMIC DNA]</scope>
    <source>
        <strain evidence="2">BRFM137</strain>
    </source>
</reference>
<dbReference type="Proteomes" id="UP000029665">
    <property type="component" value="Unassembled WGS sequence"/>
</dbReference>
<feature type="region of interest" description="Disordered" evidence="1">
    <location>
        <begin position="26"/>
        <end position="48"/>
    </location>
</feature>
<keyword evidence="3" id="KW-1185">Reference proteome</keyword>
<name>A0A060SCX6_PYCCI</name>
<organism evidence="2 3">
    <name type="scientific">Pycnoporus cinnabarinus</name>
    <name type="common">Cinnabar-red polypore</name>
    <name type="synonym">Trametes cinnabarina</name>
    <dbReference type="NCBI Taxonomy" id="5643"/>
    <lineage>
        <taxon>Eukaryota</taxon>
        <taxon>Fungi</taxon>
        <taxon>Dikarya</taxon>
        <taxon>Basidiomycota</taxon>
        <taxon>Agaricomycotina</taxon>
        <taxon>Agaricomycetes</taxon>
        <taxon>Polyporales</taxon>
        <taxon>Polyporaceae</taxon>
        <taxon>Trametes</taxon>
    </lineage>
</organism>
<feature type="region of interest" description="Disordered" evidence="1">
    <location>
        <begin position="560"/>
        <end position="585"/>
    </location>
</feature>
<dbReference type="OrthoDB" id="2798109at2759"/>